<organism evidence="2">
    <name type="scientific">Pyrodinium bahamense</name>
    <dbReference type="NCBI Taxonomy" id="73915"/>
    <lineage>
        <taxon>Eukaryota</taxon>
        <taxon>Sar</taxon>
        <taxon>Alveolata</taxon>
        <taxon>Dinophyceae</taxon>
        <taxon>Gonyaulacales</taxon>
        <taxon>Pyrocystaceae</taxon>
        <taxon>Pyrodinium</taxon>
    </lineage>
</organism>
<dbReference type="GO" id="GO:0030133">
    <property type="term" value="C:transport vesicle"/>
    <property type="evidence" value="ECO:0007669"/>
    <property type="project" value="TreeGrafter"/>
</dbReference>
<reference evidence="2" key="1">
    <citation type="submission" date="2021-01" db="EMBL/GenBank/DDBJ databases">
        <authorList>
            <person name="Corre E."/>
            <person name="Pelletier E."/>
            <person name="Niang G."/>
            <person name="Scheremetjew M."/>
            <person name="Finn R."/>
            <person name="Kale V."/>
            <person name="Holt S."/>
            <person name="Cochrane G."/>
            <person name="Meng A."/>
            <person name="Brown T."/>
            <person name="Cohen L."/>
        </authorList>
    </citation>
    <scope>NUCLEOTIDE SEQUENCE</scope>
    <source>
        <strain evidence="2">Pbaha01</strain>
    </source>
</reference>
<proteinExistence type="predicted"/>
<dbReference type="Gene3D" id="1.20.1050.80">
    <property type="entry name" value="VPS9 domain"/>
    <property type="match status" value="1"/>
</dbReference>
<feature type="domain" description="VPS9" evidence="1">
    <location>
        <begin position="249"/>
        <end position="410"/>
    </location>
</feature>
<dbReference type="GO" id="GO:0097422">
    <property type="term" value="C:tubular endosome"/>
    <property type="evidence" value="ECO:0007669"/>
    <property type="project" value="TreeGrafter"/>
</dbReference>
<evidence type="ECO:0000259" key="1">
    <source>
        <dbReference type="PROSITE" id="PS51205"/>
    </source>
</evidence>
<name>A0A7S0F9V2_9DINO</name>
<dbReference type="InterPro" id="IPR037191">
    <property type="entry name" value="VPS9_dom_sf"/>
</dbReference>
<dbReference type="EMBL" id="HBEG01005555">
    <property type="protein sequence ID" value="CAD8347582.1"/>
    <property type="molecule type" value="Transcribed_RNA"/>
</dbReference>
<dbReference type="PROSITE" id="PS51205">
    <property type="entry name" value="VPS9"/>
    <property type="match status" value="1"/>
</dbReference>
<dbReference type="GO" id="GO:0005886">
    <property type="term" value="C:plasma membrane"/>
    <property type="evidence" value="ECO:0007669"/>
    <property type="project" value="TreeGrafter"/>
</dbReference>
<protein>
    <recommendedName>
        <fullName evidence="1">VPS9 domain-containing protein</fullName>
    </recommendedName>
</protein>
<dbReference type="GO" id="GO:0005769">
    <property type="term" value="C:early endosome"/>
    <property type="evidence" value="ECO:0007669"/>
    <property type="project" value="TreeGrafter"/>
</dbReference>
<dbReference type="InterPro" id="IPR003123">
    <property type="entry name" value="VPS9"/>
</dbReference>
<dbReference type="GO" id="GO:0000149">
    <property type="term" value="F:SNARE binding"/>
    <property type="evidence" value="ECO:0007669"/>
    <property type="project" value="TreeGrafter"/>
</dbReference>
<evidence type="ECO:0000313" key="2">
    <source>
        <dbReference type="EMBL" id="CAD8347582.1"/>
    </source>
</evidence>
<dbReference type="GO" id="GO:0005085">
    <property type="term" value="F:guanyl-nucleotide exchange factor activity"/>
    <property type="evidence" value="ECO:0007669"/>
    <property type="project" value="TreeGrafter"/>
</dbReference>
<dbReference type="SUPFAM" id="SSF109993">
    <property type="entry name" value="VPS9 domain"/>
    <property type="match status" value="1"/>
</dbReference>
<dbReference type="GO" id="GO:0045022">
    <property type="term" value="P:early endosome to late endosome transport"/>
    <property type="evidence" value="ECO:0007669"/>
    <property type="project" value="TreeGrafter"/>
</dbReference>
<sequence>MAAQRVGPIEEDTNQNSFLNALRNHYDAIYSRAVERGESTTLLVPCAECLEQQYFSQVFVEAHVLRATRVPGCYMNLQGQGVEVKESSVSTRLGFTDNRTCEVLQTESMYDYGNTFRVVVIDRPLIGKYRALPDRGLSKPAASATATGLPAPLTPADAPGDWLNLAPGIQDDFFDQVDRFRKTFVQVPGCEQSTAERIREIVNDASRRLIRHHRLSQVSQHRQLDYHVSRHAYAALHSFVFPHLQRILAEAEGRLERAVRSYASTEELVSAIPGAQGRGLGLVDVSGSSEQLALMDHKITPHEKIACIDEAHSLLQRCVAEGARAGSQQSEAGVMEITGDDVLSLFILAVHRSCLQHRLAHVAHVEMYLQGAAGRSGSNEAARFEEAGYAVSALQAALQFFLEERRSAGGARGAARSTTDVFASCLRPPSSEPGADLDRTGMQLTGLVRQAQARAQGR</sequence>
<dbReference type="PANTHER" id="PTHR24170">
    <property type="entry name" value="ANKYRIN REPEAT DOMAIN-CONTAINING PROTEIN 27"/>
    <property type="match status" value="1"/>
</dbReference>
<gene>
    <name evidence="2" type="ORF">PBAH0796_LOCUS3321</name>
</gene>
<dbReference type="InterPro" id="IPR051248">
    <property type="entry name" value="UPF0507/Ank_repeat_27"/>
</dbReference>
<dbReference type="AlphaFoldDB" id="A0A7S0F9V2"/>
<accession>A0A7S0F9V2</accession>
<dbReference type="GO" id="GO:0005770">
    <property type="term" value="C:late endosome"/>
    <property type="evidence" value="ECO:0007669"/>
    <property type="project" value="TreeGrafter"/>
</dbReference>
<dbReference type="Pfam" id="PF02204">
    <property type="entry name" value="VPS9"/>
    <property type="match status" value="1"/>
</dbReference>
<dbReference type="PANTHER" id="PTHR24170:SF1">
    <property type="entry name" value="DOMAIN PROTEIN, PUTATIVE (AFU_ORTHOLOGUE AFUA_1G09870)-RELATED"/>
    <property type="match status" value="1"/>
</dbReference>